<sequence length="337" mass="36535">MRASRLLSLLLLLQARGRMTAAELSEELEVSVRTVYRDVEALSSAGVPVYADRGPTGGYQLLDGYRTRLNGLTSEEASSLFLAGLPGPAAQLGLAEVAAAAELKLLSALPPEPRSHASRMRERFLMDVPGWYRAADEVPHLGRVADAVWEGREIRMLYRRWGPAEVVRQVRPYGLVLKGGSWYLVAAPADAAPRTYRVSRIVTAEVLPVPFARPEDFDLTAFWQAYSAEFADRMYTAEASVRLAPGAEEMLRFTVGSRPADAALASAGPPGEDGRRVLRLPIESVRHACWLLLRMGASVEVLDPPELRSMIAATVADLSALYGPSLGPTAPEGVARG</sequence>
<dbReference type="Pfam" id="PF13280">
    <property type="entry name" value="WYL"/>
    <property type="match status" value="1"/>
</dbReference>
<proteinExistence type="predicted"/>
<dbReference type="InterPro" id="IPR026881">
    <property type="entry name" value="WYL_dom"/>
</dbReference>
<dbReference type="InterPro" id="IPR036388">
    <property type="entry name" value="WH-like_DNA-bd_sf"/>
</dbReference>
<keyword evidence="6" id="KW-1185">Reference proteome</keyword>
<dbReference type="PROSITE" id="PS52050">
    <property type="entry name" value="WYL"/>
    <property type="match status" value="1"/>
</dbReference>
<dbReference type="InterPro" id="IPR057727">
    <property type="entry name" value="WCX_dom"/>
</dbReference>
<dbReference type="Proteomes" id="UP001595891">
    <property type="component" value="Unassembled WGS sequence"/>
</dbReference>
<keyword evidence="1" id="KW-0805">Transcription regulation</keyword>
<feature type="chain" id="PRO_5045456405" evidence="3">
    <location>
        <begin position="22"/>
        <end position="337"/>
    </location>
</feature>
<dbReference type="PROSITE" id="PS51000">
    <property type="entry name" value="HTH_DEOR_2"/>
    <property type="match status" value="1"/>
</dbReference>
<evidence type="ECO:0000256" key="1">
    <source>
        <dbReference type="ARBA" id="ARBA00023015"/>
    </source>
</evidence>
<organism evidence="5 6">
    <name type="scientific">Sphaerisporangium corydalis</name>
    <dbReference type="NCBI Taxonomy" id="1441875"/>
    <lineage>
        <taxon>Bacteria</taxon>
        <taxon>Bacillati</taxon>
        <taxon>Actinomycetota</taxon>
        <taxon>Actinomycetes</taxon>
        <taxon>Streptosporangiales</taxon>
        <taxon>Streptosporangiaceae</taxon>
        <taxon>Sphaerisporangium</taxon>
    </lineage>
</organism>
<dbReference type="PANTHER" id="PTHR34580:SF1">
    <property type="entry name" value="PROTEIN PAFC"/>
    <property type="match status" value="1"/>
</dbReference>
<dbReference type="InterPro" id="IPR036390">
    <property type="entry name" value="WH_DNA-bd_sf"/>
</dbReference>
<evidence type="ECO:0000256" key="2">
    <source>
        <dbReference type="ARBA" id="ARBA00023163"/>
    </source>
</evidence>
<dbReference type="InterPro" id="IPR001034">
    <property type="entry name" value="DeoR_HTH"/>
</dbReference>
<name>A0ABV9ETW1_9ACTN</name>
<evidence type="ECO:0000313" key="6">
    <source>
        <dbReference type="Proteomes" id="UP001595891"/>
    </source>
</evidence>
<dbReference type="SUPFAM" id="SSF46785">
    <property type="entry name" value="Winged helix' DNA-binding domain"/>
    <property type="match status" value="1"/>
</dbReference>
<keyword evidence="3" id="KW-0732">Signal</keyword>
<dbReference type="PIRSF" id="PIRSF016838">
    <property type="entry name" value="PafC"/>
    <property type="match status" value="1"/>
</dbReference>
<evidence type="ECO:0000313" key="5">
    <source>
        <dbReference type="EMBL" id="MFC4591539.1"/>
    </source>
</evidence>
<dbReference type="Pfam" id="PF08279">
    <property type="entry name" value="HTH_11"/>
    <property type="match status" value="1"/>
</dbReference>
<dbReference type="InterPro" id="IPR051534">
    <property type="entry name" value="CBASS_pafABC_assoc_protein"/>
</dbReference>
<evidence type="ECO:0000259" key="4">
    <source>
        <dbReference type="PROSITE" id="PS51000"/>
    </source>
</evidence>
<protein>
    <submittedName>
        <fullName evidence="5">Helix-turn-helix transcriptional regulator</fullName>
    </submittedName>
</protein>
<dbReference type="PANTHER" id="PTHR34580">
    <property type="match status" value="1"/>
</dbReference>
<reference evidence="6" key="1">
    <citation type="journal article" date="2019" name="Int. J. Syst. Evol. Microbiol.">
        <title>The Global Catalogue of Microorganisms (GCM) 10K type strain sequencing project: providing services to taxonomists for standard genome sequencing and annotation.</title>
        <authorList>
            <consortium name="The Broad Institute Genomics Platform"/>
            <consortium name="The Broad Institute Genome Sequencing Center for Infectious Disease"/>
            <person name="Wu L."/>
            <person name="Ma J."/>
        </authorList>
    </citation>
    <scope>NUCLEOTIDE SEQUENCE [LARGE SCALE GENOMIC DNA]</scope>
    <source>
        <strain evidence="6">CCUG 49560</strain>
    </source>
</reference>
<feature type="domain" description="HTH deoR-type" evidence="4">
    <location>
        <begin position="2"/>
        <end position="75"/>
    </location>
</feature>
<dbReference type="EMBL" id="JBHSFN010000034">
    <property type="protein sequence ID" value="MFC4591539.1"/>
    <property type="molecule type" value="Genomic_DNA"/>
</dbReference>
<dbReference type="InterPro" id="IPR013196">
    <property type="entry name" value="HTH_11"/>
</dbReference>
<dbReference type="RefSeq" id="WP_262846913.1">
    <property type="nucleotide sequence ID" value="NZ_JANZYP010000054.1"/>
</dbReference>
<comment type="caution">
    <text evidence="5">The sequence shown here is derived from an EMBL/GenBank/DDBJ whole genome shotgun (WGS) entry which is preliminary data.</text>
</comment>
<keyword evidence="2" id="KW-0804">Transcription</keyword>
<dbReference type="Gene3D" id="1.10.10.10">
    <property type="entry name" value="Winged helix-like DNA-binding domain superfamily/Winged helix DNA-binding domain"/>
    <property type="match status" value="1"/>
</dbReference>
<feature type="signal peptide" evidence="3">
    <location>
        <begin position="1"/>
        <end position="21"/>
    </location>
</feature>
<dbReference type="Pfam" id="PF25583">
    <property type="entry name" value="WCX"/>
    <property type="match status" value="1"/>
</dbReference>
<accession>A0ABV9ETW1</accession>
<gene>
    <name evidence="5" type="ORF">ACFO8L_35980</name>
</gene>
<dbReference type="InterPro" id="IPR028349">
    <property type="entry name" value="PafC-like"/>
</dbReference>
<evidence type="ECO:0000256" key="3">
    <source>
        <dbReference type="SAM" id="SignalP"/>
    </source>
</evidence>